<keyword evidence="2" id="KW-1185">Reference proteome</keyword>
<dbReference type="Gene3D" id="1.25.40.20">
    <property type="entry name" value="Ankyrin repeat-containing domain"/>
    <property type="match status" value="2"/>
</dbReference>
<proteinExistence type="predicted"/>
<dbReference type="Proteomes" id="UP000023152">
    <property type="component" value="Unassembled WGS sequence"/>
</dbReference>
<protein>
    <submittedName>
        <fullName evidence="1">Uncharacterized protein</fullName>
    </submittedName>
</protein>
<reference evidence="1 2" key="1">
    <citation type="journal article" date="2013" name="Curr. Biol.">
        <title>The Genome of the Foraminiferan Reticulomyxa filosa.</title>
        <authorList>
            <person name="Glockner G."/>
            <person name="Hulsmann N."/>
            <person name="Schleicher M."/>
            <person name="Noegel A.A."/>
            <person name="Eichinger L."/>
            <person name="Gallinger C."/>
            <person name="Pawlowski J."/>
            <person name="Sierra R."/>
            <person name="Euteneuer U."/>
            <person name="Pillet L."/>
            <person name="Moustafa A."/>
            <person name="Platzer M."/>
            <person name="Groth M."/>
            <person name="Szafranski K."/>
            <person name="Schliwa M."/>
        </authorList>
    </citation>
    <scope>NUCLEOTIDE SEQUENCE [LARGE SCALE GENOMIC DNA]</scope>
</reference>
<comment type="caution">
    <text evidence="1">The sequence shown here is derived from an EMBL/GenBank/DDBJ whole genome shotgun (WGS) entry which is preliminary data.</text>
</comment>
<feature type="non-terminal residue" evidence="1">
    <location>
        <position position="1"/>
    </location>
</feature>
<dbReference type="SUPFAM" id="SSF48403">
    <property type="entry name" value="Ankyrin repeat"/>
    <property type="match status" value="1"/>
</dbReference>
<dbReference type="AlphaFoldDB" id="X6NDT7"/>
<name>X6NDT7_RETFI</name>
<evidence type="ECO:0000313" key="1">
    <source>
        <dbReference type="EMBL" id="ETO23507.1"/>
    </source>
</evidence>
<accession>X6NDT7</accession>
<dbReference type="InterPro" id="IPR036770">
    <property type="entry name" value="Ankyrin_rpt-contain_sf"/>
</dbReference>
<gene>
    <name evidence="1" type="ORF">RFI_13674</name>
</gene>
<evidence type="ECO:0000313" key="2">
    <source>
        <dbReference type="Proteomes" id="UP000023152"/>
    </source>
</evidence>
<organism evidence="1 2">
    <name type="scientific">Reticulomyxa filosa</name>
    <dbReference type="NCBI Taxonomy" id="46433"/>
    <lineage>
        <taxon>Eukaryota</taxon>
        <taxon>Sar</taxon>
        <taxon>Rhizaria</taxon>
        <taxon>Retaria</taxon>
        <taxon>Foraminifera</taxon>
        <taxon>Monothalamids</taxon>
        <taxon>Reticulomyxidae</taxon>
        <taxon>Reticulomyxa</taxon>
    </lineage>
</organism>
<dbReference type="OrthoDB" id="5826936at2759"/>
<sequence length="154" mass="17592">LPFLFLSIKKKKKKNNNKGVLCNAHTSYCFVLVKNKPDIGMEHGCDPIILDLLVNKRDLNPRVRDDDEETALSIALKLGYREISKTLILLGADPLLTEKNIVDDWFEAVRKSDTEKLQEMMSTMNFPIDMIDDDDMTALMLSCESGRLNLVKWC</sequence>
<dbReference type="EMBL" id="ASPP01009888">
    <property type="protein sequence ID" value="ETO23507.1"/>
    <property type="molecule type" value="Genomic_DNA"/>
</dbReference>